<reference evidence="2 3" key="1">
    <citation type="submission" date="2015-12" db="EMBL/GenBank/DDBJ databases">
        <title>The genome of Folsomia candida.</title>
        <authorList>
            <person name="Faddeeva A."/>
            <person name="Derks M.F."/>
            <person name="Anvar Y."/>
            <person name="Smit S."/>
            <person name="Van Straalen N."/>
            <person name="Roelofs D."/>
        </authorList>
    </citation>
    <scope>NUCLEOTIDE SEQUENCE [LARGE SCALE GENOMIC DNA]</scope>
    <source>
        <strain evidence="2 3">VU population</strain>
        <tissue evidence="2">Whole body</tissue>
    </source>
</reference>
<keyword evidence="3" id="KW-1185">Reference proteome</keyword>
<dbReference type="InterPro" id="IPR035979">
    <property type="entry name" value="RBD_domain_sf"/>
</dbReference>
<evidence type="ECO:0000313" key="2">
    <source>
        <dbReference type="EMBL" id="OXA55826.1"/>
    </source>
</evidence>
<evidence type="ECO:0000313" key="3">
    <source>
        <dbReference type="Proteomes" id="UP000198287"/>
    </source>
</evidence>
<dbReference type="AlphaFoldDB" id="A0A226EGN9"/>
<dbReference type="Gene3D" id="3.30.70.330">
    <property type="match status" value="1"/>
</dbReference>
<dbReference type="EMBL" id="LNIX01000004">
    <property type="protein sequence ID" value="OXA55826.1"/>
    <property type="molecule type" value="Genomic_DNA"/>
</dbReference>
<name>A0A226EGN9_FOLCA</name>
<dbReference type="GO" id="GO:0031123">
    <property type="term" value="P:RNA 3'-end processing"/>
    <property type="evidence" value="ECO:0007669"/>
    <property type="project" value="TreeGrafter"/>
</dbReference>
<proteinExistence type="predicted"/>
<dbReference type="CDD" id="cd00590">
    <property type="entry name" value="RRM_SF"/>
    <property type="match status" value="1"/>
</dbReference>
<dbReference type="Proteomes" id="UP000198287">
    <property type="component" value="Unassembled WGS sequence"/>
</dbReference>
<dbReference type="SUPFAM" id="SSF54928">
    <property type="entry name" value="RNA-binding domain, RBD"/>
    <property type="match status" value="1"/>
</dbReference>
<accession>A0A226EGN9</accession>
<feature type="region of interest" description="Disordered" evidence="1">
    <location>
        <begin position="627"/>
        <end position="681"/>
    </location>
</feature>
<sequence>MLKDLSPITRSKFYTNRTGITEKHHHRVLRPKRFSKRPRSKIVLGRSRTPARPEWICKACRIREASLVSFYRHLATAAHTWISLRRNSATPPSIVGNVMIQLPEFLQWDENVNERCIVVTKLENVINSTRLLLHFEQFGQVTEFIADPEGQFAIIQYNQRLCVKNILDNYNSTKIDDGYVRVRCKHNVSFIEWVILLDLDGTYEKADQPFFILHCLRMYSLDGQLIHDQLHRFIEELSLTPAGIQTQSNIRKYLYQVFLPIFPNMIFCLLKPQVPDFSVGDDSSLEIFMDPLGETRRQCLKQAHLPLHHGSHYQAVIGKVRYVLSNLPRRESEMLPFVDKISEIPDEKFGSNAANPFDAISFTHRESGMKCKINFDDPVGPFVSSLIELMLQIEPLVLPVLKFVHYWARVHRFTNIQPNINLILSMMVFVYFMKSNVLPSVKVLQKLAKYSFNEEKMSFTSHHSKPPWSIELCTHLPPILDYLEKKGQKNCYKKSYPKDKDSTKRVNIAREIFTHLKNFFGAFSWLDFSTCVISPRIGDVVSRRSLLIKSSPLYHPKNERFQDSPLIVQHPFDLGRNLAVNCDTTFVNRMQLEFRDTHKRIYSELENPKPKMSQLFPSFHTLLRWEPPSSSFDSRQQKRSESKSSSSSSSSSTLHDDDNNSLLASSESDREDMNRPRNQTL</sequence>
<protein>
    <submittedName>
        <fullName evidence="2">Speckle targeted PIP5K1A-regulated poly(A) polymerase</fullName>
    </submittedName>
</protein>
<dbReference type="Gene3D" id="1.10.1410.10">
    <property type="match status" value="1"/>
</dbReference>
<dbReference type="PANTHER" id="PTHR12271:SF127">
    <property type="entry name" value="SPECKLE TARGETED PIP5K1A-REGULATED POLY(A) POLYMERASE"/>
    <property type="match status" value="1"/>
</dbReference>
<dbReference type="InterPro" id="IPR012677">
    <property type="entry name" value="Nucleotide-bd_a/b_plait_sf"/>
</dbReference>
<organism evidence="2 3">
    <name type="scientific">Folsomia candida</name>
    <name type="common">Springtail</name>
    <dbReference type="NCBI Taxonomy" id="158441"/>
    <lineage>
        <taxon>Eukaryota</taxon>
        <taxon>Metazoa</taxon>
        <taxon>Ecdysozoa</taxon>
        <taxon>Arthropoda</taxon>
        <taxon>Hexapoda</taxon>
        <taxon>Collembola</taxon>
        <taxon>Entomobryomorpha</taxon>
        <taxon>Isotomoidea</taxon>
        <taxon>Isotomidae</taxon>
        <taxon>Proisotominae</taxon>
        <taxon>Folsomia</taxon>
    </lineage>
</organism>
<dbReference type="SUPFAM" id="SSF81631">
    <property type="entry name" value="PAP/OAS1 substrate-binding domain"/>
    <property type="match status" value="1"/>
</dbReference>
<dbReference type="PANTHER" id="PTHR12271">
    <property type="entry name" value="POLY A POLYMERASE CID PAP -RELATED"/>
    <property type="match status" value="1"/>
</dbReference>
<dbReference type="GO" id="GO:0003676">
    <property type="term" value="F:nucleic acid binding"/>
    <property type="evidence" value="ECO:0007669"/>
    <property type="project" value="InterPro"/>
</dbReference>
<evidence type="ECO:0000256" key="1">
    <source>
        <dbReference type="SAM" id="MobiDB-lite"/>
    </source>
</evidence>
<feature type="compositionally biased region" description="Low complexity" evidence="1">
    <location>
        <begin position="643"/>
        <end position="652"/>
    </location>
</feature>
<dbReference type="GO" id="GO:1990817">
    <property type="term" value="F:poly(A) RNA polymerase activity"/>
    <property type="evidence" value="ECO:0007669"/>
    <property type="project" value="TreeGrafter"/>
</dbReference>
<gene>
    <name evidence="2" type="ORF">Fcan01_09657</name>
</gene>
<comment type="caution">
    <text evidence="2">The sequence shown here is derived from an EMBL/GenBank/DDBJ whole genome shotgun (WGS) entry which is preliminary data.</text>
</comment>